<name>A0A382MNZ3_9ZZZZ</name>
<protein>
    <submittedName>
        <fullName evidence="2">Uncharacterized protein</fullName>
    </submittedName>
</protein>
<evidence type="ECO:0000256" key="1">
    <source>
        <dbReference type="SAM" id="MobiDB-lite"/>
    </source>
</evidence>
<reference evidence="2" key="1">
    <citation type="submission" date="2018-05" db="EMBL/GenBank/DDBJ databases">
        <authorList>
            <person name="Lanie J.A."/>
            <person name="Ng W.-L."/>
            <person name="Kazmierczak K.M."/>
            <person name="Andrzejewski T.M."/>
            <person name="Davidsen T.M."/>
            <person name="Wayne K.J."/>
            <person name="Tettelin H."/>
            <person name="Glass J.I."/>
            <person name="Rusch D."/>
            <person name="Podicherti R."/>
            <person name="Tsui H.-C.T."/>
            <person name="Winkler M.E."/>
        </authorList>
    </citation>
    <scope>NUCLEOTIDE SEQUENCE</scope>
</reference>
<feature type="region of interest" description="Disordered" evidence="1">
    <location>
        <begin position="1"/>
        <end position="24"/>
    </location>
</feature>
<feature type="non-terminal residue" evidence="2">
    <location>
        <position position="45"/>
    </location>
</feature>
<proteinExistence type="predicted"/>
<sequence>MTPKFKIGDPANMEDTNIDMPEEGNLDDMVQEDFSNKEMNYEAVH</sequence>
<dbReference type="EMBL" id="UINC01094338">
    <property type="protein sequence ID" value="SVC49497.1"/>
    <property type="molecule type" value="Genomic_DNA"/>
</dbReference>
<gene>
    <name evidence="2" type="ORF">METZ01_LOCUS302351</name>
</gene>
<evidence type="ECO:0000313" key="2">
    <source>
        <dbReference type="EMBL" id="SVC49497.1"/>
    </source>
</evidence>
<accession>A0A382MNZ3</accession>
<organism evidence="2">
    <name type="scientific">marine metagenome</name>
    <dbReference type="NCBI Taxonomy" id="408172"/>
    <lineage>
        <taxon>unclassified sequences</taxon>
        <taxon>metagenomes</taxon>
        <taxon>ecological metagenomes</taxon>
    </lineage>
</organism>
<dbReference type="AlphaFoldDB" id="A0A382MNZ3"/>